<dbReference type="Gene3D" id="1.10.3380.10">
    <property type="entry name" value="Sec63 N-terminal domain-like domain"/>
    <property type="match status" value="1"/>
</dbReference>
<evidence type="ECO:0000259" key="1">
    <source>
        <dbReference type="Pfam" id="PF02889"/>
    </source>
</evidence>
<evidence type="ECO:0000313" key="2">
    <source>
        <dbReference type="EMBL" id="OWR55672.1"/>
    </source>
</evidence>
<dbReference type="EMBL" id="AGBW02001980">
    <property type="protein sequence ID" value="OWR55672.1"/>
    <property type="molecule type" value="Genomic_DNA"/>
</dbReference>
<dbReference type="InterPro" id="IPR004179">
    <property type="entry name" value="Sec63-dom"/>
</dbReference>
<dbReference type="KEGG" id="dpl:KGM_209937"/>
<dbReference type="SUPFAM" id="SSF158702">
    <property type="entry name" value="Sec63 N-terminal domain-like"/>
    <property type="match status" value="1"/>
</dbReference>
<reference evidence="2 3" key="1">
    <citation type="journal article" date="2011" name="Cell">
        <title>The monarch butterfly genome yields insights into long-distance migration.</title>
        <authorList>
            <person name="Zhan S."/>
            <person name="Merlin C."/>
            <person name="Boore J.L."/>
            <person name="Reppert S.M."/>
        </authorList>
    </citation>
    <scope>NUCLEOTIDE SEQUENCE [LARGE SCALE GENOMIC DNA]</scope>
    <source>
        <strain evidence="2">F-2</strain>
    </source>
</reference>
<sequence length="41" mass="4772">MAHFYNHLQSNLTFDNLLRILADSEEYATLPVRHNEDVLNG</sequence>
<comment type="caution">
    <text evidence="2">The sequence shown here is derived from an EMBL/GenBank/DDBJ whole genome shotgun (WGS) entry which is preliminary data.</text>
</comment>
<dbReference type="Pfam" id="PF02889">
    <property type="entry name" value="Sec63"/>
    <property type="match status" value="1"/>
</dbReference>
<dbReference type="InParanoid" id="A0A212FPK1"/>
<accession>A0A212FPK1</accession>
<dbReference type="AlphaFoldDB" id="A0A212FPK1"/>
<name>A0A212FPK1_DANPL</name>
<proteinExistence type="predicted"/>
<organism evidence="2 3">
    <name type="scientific">Danaus plexippus plexippus</name>
    <dbReference type="NCBI Taxonomy" id="278856"/>
    <lineage>
        <taxon>Eukaryota</taxon>
        <taxon>Metazoa</taxon>
        <taxon>Ecdysozoa</taxon>
        <taxon>Arthropoda</taxon>
        <taxon>Hexapoda</taxon>
        <taxon>Insecta</taxon>
        <taxon>Pterygota</taxon>
        <taxon>Neoptera</taxon>
        <taxon>Endopterygota</taxon>
        <taxon>Lepidoptera</taxon>
        <taxon>Glossata</taxon>
        <taxon>Ditrysia</taxon>
        <taxon>Papilionoidea</taxon>
        <taxon>Nymphalidae</taxon>
        <taxon>Danainae</taxon>
        <taxon>Danaini</taxon>
        <taxon>Danaina</taxon>
        <taxon>Danaus</taxon>
        <taxon>Danaus</taxon>
    </lineage>
</organism>
<feature type="domain" description="SEC63" evidence="1">
    <location>
        <begin position="1"/>
        <end position="39"/>
    </location>
</feature>
<gene>
    <name evidence="2" type="ORF">KGM_209937</name>
</gene>
<dbReference type="Proteomes" id="UP000007151">
    <property type="component" value="Unassembled WGS sequence"/>
</dbReference>
<keyword evidence="3" id="KW-1185">Reference proteome</keyword>
<protein>
    <recommendedName>
        <fullName evidence="1">SEC63 domain-containing protein</fullName>
    </recommendedName>
</protein>
<evidence type="ECO:0000313" key="3">
    <source>
        <dbReference type="Proteomes" id="UP000007151"/>
    </source>
</evidence>